<dbReference type="AlphaFoldDB" id="A0AAV3RQY8"/>
<proteinExistence type="predicted"/>
<accession>A0AAV3RQY8</accession>
<evidence type="ECO:0000313" key="2">
    <source>
        <dbReference type="Proteomes" id="UP001454036"/>
    </source>
</evidence>
<name>A0AAV3RQY8_LITER</name>
<reference evidence="1 2" key="1">
    <citation type="submission" date="2024-01" db="EMBL/GenBank/DDBJ databases">
        <title>The complete chloroplast genome sequence of Lithospermum erythrorhizon: insights into the phylogenetic relationship among Boraginaceae species and the maternal lineages of purple gromwells.</title>
        <authorList>
            <person name="Okada T."/>
            <person name="Watanabe K."/>
        </authorList>
    </citation>
    <scope>NUCLEOTIDE SEQUENCE [LARGE SCALE GENOMIC DNA]</scope>
</reference>
<sequence length="138" mass="15732">MVRRNVDYMPVLQDIRRDTGAEVELCCNLTEEVWPDFSKLTNLKLISFGKIKNPIGLDFRGIAARNLPILVSELRVPLKHTTEMITLRVNGVITATLTHIHTWRVNGGDYRDINSYSYMQDFDPTSVTNTNGFAIQFS</sequence>
<evidence type="ECO:0000313" key="1">
    <source>
        <dbReference type="EMBL" id="GAA0177459.1"/>
    </source>
</evidence>
<organism evidence="1 2">
    <name type="scientific">Lithospermum erythrorhizon</name>
    <name type="common">Purple gromwell</name>
    <name type="synonym">Lithospermum officinale var. erythrorhizon</name>
    <dbReference type="NCBI Taxonomy" id="34254"/>
    <lineage>
        <taxon>Eukaryota</taxon>
        <taxon>Viridiplantae</taxon>
        <taxon>Streptophyta</taxon>
        <taxon>Embryophyta</taxon>
        <taxon>Tracheophyta</taxon>
        <taxon>Spermatophyta</taxon>
        <taxon>Magnoliopsida</taxon>
        <taxon>eudicotyledons</taxon>
        <taxon>Gunneridae</taxon>
        <taxon>Pentapetalae</taxon>
        <taxon>asterids</taxon>
        <taxon>lamiids</taxon>
        <taxon>Boraginales</taxon>
        <taxon>Boraginaceae</taxon>
        <taxon>Boraginoideae</taxon>
        <taxon>Lithospermeae</taxon>
        <taxon>Lithospermum</taxon>
    </lineage>
</organism>
<dbReference type="Proteomes" id="UP001454036">
    <property type="component" value="Unassembled WGS sequence"/>
</dbReference>
<protein>
    <submittedName>
        <fullName evidence="1">Uncharacterized protein</fullName>
    </submittedName>
</protein>
<keyword evidence="2" id="KW-1185">Reference proteome</keyword>
<comment type="caution">
    <text evidence="1">The sequence shown here is derived from an EMBL/GenBank/DDBJ whole genome shotgun (WGS) entry which is preliminary data.</text>
</comment>
<gene>
    <name evidence="1" type="ORF">LIER_29697</name>
</gene>
<dbReference type="EMBL" id="BAABME010010320">
    <property type="protein sequence ID" value="GAA0177459.1"/>
    <property type="molecule type" value="Genomic_DNA"/>
</dbReference>